<dbReference type="EMBL" id="VUMT01000017">
    <property type="protein sequence ID" value="MSS64366.1"/>
    <property type="molecule type" value="Genomic_DNA"/>
</dbReference>
<keyword evidence="3" id="KW-0238">DNA-binding</keyword>
<keyword evidence="4" id="KW-0472">Membrane</keyword>
<dbReference type="InterPro" id="IPR027417">
    <property type="entry name" value="P-loop_NTPase"/>
</dbReference>
<dbReference type="Gene3D" id="3.40.50.300">
    <property type="entry name" value="P-loop containing nucleotide triphosphate hydrolases"/>
    <property type="match status" value="1"/>
</dbReference>
<accession>A0A6L5XZT1</accession>
<sequence>MVIVIITVILLIVLLIKSVLDEKEYEKKLEKRLLSQWGQKPNCDYSYEKFNSLKKYYERQKKSITNVDSITWNDIDMDEVFLLINNTQCSIGEEYLYALLHQLKFEDSELKERNRLMECFIAEEKNRLNLQKCFAKMGKLNQISFYEYVNIVDEIVPHKPWIHYFCCFGLLGTAGLLFIPGALKIGFLVMLGFVVFNILYYYKRKGQIERYLSVFSYILRMLSNVDDLDAVSFDGISDYTNRLNEIAKQFKKFRRHSYFLIAGRNMSGSLQDIILDYIRMLFHIDLIKFDTMLSEVQKKKNYLNEMFEIIGFLDSMLAAASFRASLNGNYCIPQLKNEKTNHLEVEEVYHPLIHNPVKNTIKENQCVLLTGSNASGKSTFIKTIAINAILSQTIFTSLSKSYHANYFMVYSSMALQDSLQTKESYYIVEITSLKRILDLTNRDIPMLCFVDEVLRGTNTIERIAASSQILKTFTNRNTMCFAATHDIELTYILEKFYSNYHFQEEIKNNEVVFDYKLYRNRATSRNAIRLLGMLGYDDSIIADADAEVSYFIKNNNWNVLS</sequence>
<dbReference type="GO" id="GO:0030983">
    <property type="term" value="F:mismatched DNA binding"/>
    <property type="evidence" value="ECO:0007669"/>
    <property type="project" value="InterPro"/>
</dbReference>
<dbReference type="PANTHER" id="PTHR11361:SF152">
    <property type="entry name" value="DNA MISMATCH REPAIR PROTEIN"/>
    <property type="match status" value="1"/>
</dbReference>
<comment type="caution">
    <text evidence="6">The sequence shown here is derived from an EMBL/GenBank/DDBJ whole genome shotgun (WGS) entry which is preliminary data.</text>
</comment>
<feature type="transmembrane region" description="Helical" evidence="4">
    <location>
        <begin position="161"/>
        <end position="178"/>
    </location>
</feature>
<organism evidence="6 7">
    <name type="scientific">Velocimicrobium porci</name>
    <dbReference type="NCBI Taxonomy" id="2606634"/>
    <lineage>
        <taxon>Bacteria</taxon>
        <taxon>Bacillati</taxon>
        <taxon>Bacillota</taxon>
        <taxon>Clostridia</taxon>
        <taxon>Lachnospirales</taxon>
        <taxon>Lachnospiraceae</taxon>
        <taxon>Velocimicrobium</taxon>
    </lineage>
</organism>
<dbReference type="GO" id="GO:0005829">
    <property type="term" value="C:cytosol"/>
    <property type="evidence" value="ECO:0007669"/>
    <property type="project" value="TreeGrafter"/>
</dbReference>
<evidence type="ECO:0000313" key="6">
    <source>
        <dbReference type="EMBL" id="MSS64366.1"/>
    </source>
</evidence>
<evidence type="ECO:0000313" key="7">
    <source>
        <dbReference type="Proteomes" id="UP000482209"/>
    </source>
</evidence>
<proteinExistence type="predicted"/>
<keyword evidence="7" id="KW-1185">Reference proteome</keyword>
<dbReference type="RefSeq" id="WP_154519757.1">
    <property type="nucleotide sequence ID" value="NZ_VUMT01000017.1"/>
</dbReference>
<dbReference type="SUPFAM" id="SSF52540">
    <property type="entry name" value="P-loop containing nucleoside triphosphate hydrolases"/>
    <property type="match status" value="1"/>
</dbReference>
<dbReference type="InterPro" id="IPR045076">
    <property type="entry name" value="MutS"/>
</dbReference>
<evidence type="ECO:0000256" key="2">
    <source>
        <dbReference type="ARBA" id="ARBA00022840"/>
    </source>
</evidence>
<protein>
    <recommendedName>
        <fullName evidence="5">DNA mismatch repair proteins mutS family domain-containing protein</fullName>
    </recommendedName>
</protein>
<name>A0A6L5XZT1_9FIRM</name>
<evidence type="ECO:0000256" key="4">
    <source>
        <dbReference type="SAM" id="Phobius"/>
    </source>
</evidence>
<evidence type="ECO:0000256" key="1">
    <source>
        <dbReference type="ARBA" id="ARBA00022741"/>
    </source>
</evidence>
<dbReference type="AlphaFoldDB" id="A0A6L5XZT1"/>
<dbReference type="PANTHER" id="PTHR11361">
    <property type="entry name" value="DNA MISMATCH REPAIR PROTEIN MUTS FAMILY MEMBER"/>
    <property type="match status" value="1"/>
</dbReference>
<feature type="transmembrane region" description="Helical" evidence="4">
    <location>
        <begin position="185"/>
        <end position="202"/>
    </location>
</feature>
<gene>
    <name evidence="6" type="ORF">FYJ58_10845</name>
</gene>
<keyword evidence="4" id="KW-1133">Transmembrane helix</keyword>
<dbReference type="InterPro" id="IPR000432">
    <property type="entry name" value="DNA_mismatch_repair_MutS_C"/>
</dbReference>
<feature type="domain" description="DNA mismatch repair proteins mutS family" evidence="5">
    <location>
        <begin position="364"/>
        <end position="549"/>
    </location>
</feature>
<evidence type="ECO:0000259" key="5">
    <source>
        <dbReference type="SMART" id="SM00534"/>
    </source>
</evidence>
<evidence type="ECO:0000256" key="3">
    <source>
        <dbReference type="ARBA" id="ARBA00023125"/>
    </source>
</evidence>
<keyword evidence="2" id="KW-0067">ATP-binding</keyword>
<reference evidence="6 7" key="1">
    <citation type="submission" date="2019-08" db="EMBL/GenBank/DDBJ databases">
        <title>In-depth cultivation of the pig gut microbiome towards novel bacterial diversity and tailored functional studies.</title>
        <authorList>
            <person name="Wylensek D."/>
            <person name="Hitch T.C.A."/>
            <person name="Clavel T."/>
        </authorList>
    </citation>
    <scope>NUCLEOTIDE SEQUENCE [LARGE SCALE GENOMIC DNA]</scope>
    <source>
        <strain evidence="6 7">WCA-693-APC-MOT-I</strain>
    </source>
</reference>
<dbReference type="GO" id="GO:0006298">
    <property type="term" value="P:mismatch repair"/>
    <property type="evidence" value="ECO:0007669"/>
    <property type="project" value="InterPro"/>
</dbReference>
<keyword evidence="4" id="KW-0812">Transmembrane</keyword>
<dbReference type="Proteomes" id="UP000482209">
    <property type="component" value="Unassembled WGS sequence"/>
</dbReference>
<dbReference type="GO" id="GO:0005524">
    <property type="term" value="F:ATP binding"/>
    <property type="evidence" value="ECO:0007669"/>
    <property type="project" value="UniProtKB-KW"/>
</dbReference>
<keyword evidence="1" id="KW-0547">Nucleotide-binding</keyword>
<dbReference type="GO" id="GO:0140664">
    <property type="term" value="F:ATP-dependent DNA damage sensor activity"/>
    <property type="evidence" value="ECO:0007669"/>
    <property type="project" value="InterPro"/>
</dbReference>
<dbReference type="Pfam" id="PF00488">
    <property type="entry name" value="MutS_V"/>
    <property type="match status" value="1"/>
</dbReference>
<dbReference type="SMART" id="SM00534">
    <property type="entry name" value="MUTSac"/>
    <property type="match status" value="1"/>
</dbReference>